<dbReference type="InterPro" id="IPR036938">
    <property type="entry name" value="PAP2/HPO_sf"/>
</dbReference>
<feature type="transmembrane region" description="Helical" evidence="1">
    <location>
        <begin position="139"/>
        <end position="163"/>
    </location>
</feature>
<keyword evidence="1" id="KW-1133">Transmembrane helix</keyword>
<accession>A0A380W9Y8</accession>
<feature type="transmembrane region" description="Helical" evidence="1">
    <location>
        <begin position="24"/>
        <end position="42"/>
    </location>
</feature>
<evidence type="ECO:0000256" key="1">
    <source>
        <dbReference type="SAM" id="Phobius"/>
    </source>
</evidence>
<feature type="transmembrane region" description="Helical" evidence="1">
    <location>
        <begin position="82"/>
        <end position="103"/>
    </location>
</feature>
<dbReference type="InterPro" id="IPR026841">
    <property type="entry name" value="Aur1/Ipt1"/>
</dbReference>
<feature type="transmembrane region" description="Helical" evidence="1">
    <location>
        <begin position="290"/>
        <end position="309"/>
    </location>
</feature>
<dbReference type="Proteomes" id="UP000254343">
    <property type="component" value="Unassembled WGS sequence"/>
</dbReference>
<dbReference type="Pfam" id="PF14378">
    <property type="entry name" value="PAP2_3"/>
    <property type="match status" value="1"/>
</dbReference>
<keyword evidence="1" id="KW-0472">Membrane</keyword>
<evidence type="ECO:0000259" key="2">
    <source>
        <dbReference type="Pfam" id="PF14378"/>
    </source>
</evidence>
<keyword evidence="1" id="KW-0812">Transmembrane</keyword>
<evidence type="ECO:0000313" key="4">
    <source>
        <dbReference type="Proteomes" id="UP000254343"/>
    </source>
</evidence>
<dbReference type="Gene3D" id="1.20.144.10">
    <property type="entry name" value="Phosphatidic acid phosphatase type 2/haloperoxidase"/>
    <property type="match status" value="1"/>
</dbReference>
<reference evidence="3 4" key="1">
    <citation type="submission" date="2018-06" db="EMBL/GenBank/DDBJ databases">
        <authorList>
            <consortium name="Pathogen Informatics"/>
            <person name="Doyle S."/>
        </authorList>
    </citation>
    <scope>NUCLEOTIDE SEQUENCE [LARGE SCALE GENOMIC DNA]</scope>
    <source>
        <strain evidence="3 4">NCTC12722</strain>
    </source>
</reference>
<feature type="domain" description="Inositolphosphotransferase Aur1/Ipt1" evidence="2">
    <location>
        <begin position="114"/>
        <end position="302"/>
    </location>
</feature>
<dbReference type="SUPFAM" id="SSF48317">
    <property type="entry name" value="Acid phosphatase/Vanadium-dependent haloperoxidase"/>
    <property type="match status" value="1"/>
</dbReference>
<organism evidence="3 4">
    <name type="scientific">Afipia felis</name>
    <name type="common">Cat scratch disease bacillus</name>
    <dbReference type="NCBI Taxonomy" id="1035"/>
    <lineage>
        <taxon>Bacteria</taxon>
        <taxon>Pseudomonadati</taxon>
        <taxon>Pseudomonadota</taxon>
        <taxon>Alphaproteobacteria</taxon>
        <taxon>Hyphomicrobiales</taxon>
        <taxon>Nitrobacteraceae</taxon>
        <taxon>Afipia</taxon>
    </lineage>
</organism>
<name>A0A380W9Y8_AFIFE</name>
<proteinExistence type="predicted"/>
<sequence>MTSSDIVMDRTAGEAGLAARRPDTVVWAVVAGMAWLLAAMLWKTGLSLDTASNPALLIVAACYALLTCFYVFVRKIPVIADALILFGQITLMMILGLLLSYAVSAIPLPYRDVELHAFDLSIGFYREAYLKFLVDHPRLLGFVYLGYASLLTQFVVVPFALVLSGQEERCRTYGVAYGLSLTMTCIIAAFVPATNALVHVDLPTIGYGELSLRVESYFPTLEALRTGVQKFIPLCDFEGLISFPSFHTVSAILYAWALWPLARLRWLSVPLNLLMILGTPGFGAHYIVDVIAGVVVAILSIIVAAHIRGRQSSFGQVRP</sequence>
<dbReference type="OrthoDB" id="7584858at2"/>
<gene>
    <name evidence="3" type="ORF">NCTC12722_03001</name>
</gene>
<feature type="transmembrane region" description="Helical" evidence="1">
    <location>
        <begin position="54"/>
        <end position="73"/>
    </location>
</feature>
<feature type="transmembrane region" description="Helical" evidence="1">
    <location>
        <begin position="175"/>
        <end position="193"/>
    </location>
</feature>
<dbReference type="EMBL" id="UIGB01000001">
    <property type="protein sequence ID" value="SUU85784.1"/>
    <property type="molecule type" value="Genomic_DNA"/>
</dbReference>
<dbReference type="RefSeq" id="WP_002716610.1">
    <property type="nucleotide sequence ID" value="NZ_UFSI01000001.1"/>
</dbReference>
<dbReference type="AlphaFoldDB" id="A0A380W9Y8"/>
<dbReference type="GO" id="GO:0016020">
    <property type="term" value="C:membrane"/>
    <property type="evidence" value="ECO:0007669"/>
    <property type="project" value="UniProtKB-SubCell"/>
</dbReference>
<protein>
    <recommendedName>
        <fullName evidence="2">Inositolphosphotransferase Aur1/Ipt1 domain-containing protein</fullName>
    </recommendedName>
</protein>
<evidence type="ECO:0000313" key="3">
    <source>
        <dbReference type="EMBL" id="SUU85784.1"/>
    </source>
</evidence>